<evidence type="ECO:0000313" key="5">
    <source>
        <dbReference type="Proteomes" id="UP000176608"/>
    </source>
</evidence>
<organism evidence="4 5">
    <name type="scientific">candidate division WWE3 bacterium RIFCSPHIGHO2_01_FULL_42_13</name>
    <dbReference type="NCBI Taxonomy" id="1802617"/>
    <lineage>
        <taxon>Bacteria</taxon>
        <taxon>Katanobacteria</taxon>
    </lineage>
</organism>
<dbReference type="EMBL" id="MEVA01000016">
    <property type="protein sequence ID" value="OGC47210.1"/>
    <property type="molecule type" value="Genomic_DNA"/>
</dbReference>
<evidence type="ECO:0000313" key="4">
    <source>
        <dbReference type="EMBL" id="OGC47210.1"/>
    </source>
</evidence>
<keyword evidence="2" id="KW-1133">Transmembrane helix</keyword>
<dbReference type="Pfam" id="PF02397">
    <property type="entry name" value="Bac_transf"/>
    <property type="match status" value="1"/>
</dbReference>
<gene>
    <name evidence="4" type="ORF">A2886_01010</name>
</gene>
<protein>
    <recommendedName>
        <fullName evidence="3">Bacterial sugar transferase domain-containing protein</fullName>
    </recommendedName>
</protein>
<comment type="caution">
    <text evidence="4">The sequence shown here is derived from an EMBL/GenBank/DDBJ whole genome shotgun (WGS) entry which is preliminary data.</text>
</comment>
<reference evidence="4 5" key="1">
    <citation type="journal article" date="2016" name="Nat. Commun.">
        <title>Thousands of microbial genomes shed light on interconnected biogeochemical processes in an aquifer system.</title>
        <authorList>
            <person name="Anantharaman K."/>
            <person name="Brown C.T."/>
            <person name="Hug L.A."/>
            <person name="Sharon I."/>
            <person name="Castelle C.J."/>
            <person name="Probst A.J."/>
            <person name="Thomas B.C."/>
            <person name="Singh A."/>
            <person name="Wilkins M.J."/>
            <person name="Karaoz U."/>
            <person name="Brodie E.L."/>
            <person name="Williams K.H."/>
            <person name="Hubbard S.S."/>
            <person name="Banfield J.F."/>
        </authorList>
    </citation>
    <scope>NUCLEOTIDE SEQUENCE [LARGE SCALE GENOMIC DNA]</scope>
</reference>
<evidence type="ECO:0000259" key="3">
    <source>
        <dbReference type="Pfam" id="PF02397"/>
    </source>
</evidence>
<dbReference type="PANTHER" id="PTHR30576">
    <property type="entry name" value="COLANIC BIOSYNTHESIS UDP-GLUCOSE LIPID CARRIER TRANSFERASE"/>
    <property type="match status" value="1"/>
</dbReference>
<dbReference type="AlphaFoldDB" id="A0A1F4UQY7"/>
<dbReference type="PANTHER" id="PTHR30576:SF0">
    <property type="entry name" value="UNDECAPRENYL-PHOSPHATE N-ACETYLGALACTOSAMINYL 1-PHOSPHATE TRANSFERASE-RELATED"/>
    <property type="match status" value="1"/>
</dbReference>
<accession>A0A1F4UQY7</accession>
<proteinExistence type="inferred from homology"/>
<feature type="domain" description="Bacterial sugar transferase" evidence="3">
    <location>
        <begin position="6"/>
        <end position="194"/>
    </location>
</feature>
<evidence type="ECO:0000256" key="1">
    <source>
        <dbReference type="ARBA" id="ARBA00006464"/>
    </source>
</evidence>
<feature type="transmembrane region" description="Helical" evidence="2">
    <location>
        <begin position="12"/>
        <end position="33"/>
    </location>
</feature>
<name>A0A1F4UQY7_UNCKA</name>
<dbReference type="STRING" id="1802617.A2886_01010"/>
<comment type="similarity">
    <text evidence="1">Belongs to the bacterial sugar transferase family.</text>
</comment>
<evidence type="ECO:0000256" key="2">
    <source>
        <dbReference type="SAM" id="Phobius"/>
    </source>
</evidence>
<dbReference type="InterPro" id="IPR003362">
    <property type="entry name" value="Bact_transf"/>
</dbReference>
<dbReference type="GO" id="GO:0016780">
    <property type="term" value="F:phosphotransferase activity, for other substituted phosphate groups"/>
    <property type="evidence" value="ECO:0007669"/>
    <property type="project" value="TreeGrafter"/>
</dbReference>
<keyword evidence="2" id="KW-0472">Membrane</keyword>
<dbReference type="Proteomes" id="UP000176608">
    <property type="component" value="Unassembled WGS sequence"/>
</dbReference>
<sequence length="200" mass="23054">MYRRIKRGLDLLVAILLYALWTPLSIVLLRIPIRLGSYGHSLLKQERVGLNGQKFTIFKLRTMYSNANEIGRANGIRSHAKPKGDDPRVTPLGKFLRKTSIDEFPQLLNIIRGEMSFIGPRPPQPHEMKEWRAMYGNLATKRLEVLPGLTGWAQVNGRDALTPKQRLEHDAYYVENQSFWLDLMILIKTIPTLFKWESAN</sequence>
<keyword evidence="2" id="KW-0812">Transmembrane</keyword>